<organism evidence="1 2">
    <name type="scientific">Pendulispora rubella</name>
    <dbReference type="NCBI Taxonomy" id="2741070"/>
    <lineage>
        <taxon>Bacteria</taxon>
        <taxon>Pseudomonadati</taxon>
        <taxon>Myxococcota</taxon>
        <taxon>Myxococcia</taxon>
        <taxon>Myxococcales</taxon>
        <taxon>Sorangiineae</taxon>
        <taxon>Pendulisporaceae</taxon>
        <taxon>Pendulispora</taxon>
    </lineage>
</organism>
<gene>
    <name evidence="1" type="ORF">LVJ94_51050</name>
</gene>
<dbReference type="RefSeq" id="WP_394834866.1">
    <property type="nucleotide sequence ID" value="NZ_CP089929.1"/>
</dbReference>
<dbReference type="PANTHER" id="PTHR42905">
    <property type="entry name" value="PHOSPHOENOLPYRUVATE CARBOXYLASE"/>
    <property type="match status" value="1"/>
</dbReference>
<dbReference type="InterPro" id="IPR040442">
    <property type="entry name" value="Pyrv_kinase-like_dom_sf"/>
</dbReference>
<keyword evidence="1" id="KW-0456">Lyase</keyword>
<dbReference type="Proteomes" id="UP001374803">
    <property type="component" value="Chromosome"/>
</dbReference>
<evidence type="ECO:0000313" key="2">
    <source>
        <dbReference type="Proteomes" id="UP001374803"/>
    </source>
</evidence>
<evidence type="ECO:0000313" key="1">
    <source>
        <dbReference type="EMBL" id="WXB05224.1"/>
    </source>
</evidence>
<dbReference type="Gene3D" id="3.20.20.60">
    <property type="entry name" value="Phosphoenolpyruvate-binding domains"/>
    <property type="match status" value="1"/>
</dbReference>
<dbReference type="SUPFAM" id="SSF51621">
    <property type="entry name" value="Phosphoenolpyruvate/pyruvate domain"/>
    <property type="match status" value="1"/>
</dbReference>
<accession>A0ABZ2L2S9</accession>
<protein>
    <submittedName>
        <fullName evidence="1">Isocitrate lyase/phosphoenolpyruvate mutase family protein</fullName>
    </submittedName>
</protein>
<dbReference type="InterPro" id="IPR039556">
    <property type="entry name" value="ICL/PEPM"/>
</dbReference>
<name>A0ABZ2L2S9_9BACT</name>
<dbReference type="Gene3D" id="6.10.250.2750">
    <property type="match status" value="1"/>
</dbReference>
<dbReference type="Pfam" id="PF13714">
    <property type="entry name" value="PEP_mutase"/>
    <property type="match status" value="1"/>
</dbReference>
<reference evidence="1" key="1">
    <citation type="submission" date="2021-12" db="EMBL/GenBank/DDBJ databases">
        <title>Discovery of the Pendulisporaceae a myxobacterial family with distinct sporulation behavior and unique specialized metabolism.</title>
        <authorList>
            <person name="Garcia R."/>
            <person name="Popoff A."/>
            <person name="Bader C.D."/>
            <person name="Loehr J."/>
            <person name="Walesch S."/>
            <person name="Walt C."/>
            <person name="Boldt J."/>
            <person name="Bunk B."/>
            <person name="Haeckl F.J.F.P.J."/>
            <person name="Gunesch A.P."/>
            <person name="Birkelbach J."/>
            <person name="Nuebel U."/>
            <person name="Pietschmann T."/>
            <person name="Bach T."/>
            <person name="Mueller R."/>
        </authorList>
    </citation>
    <scope>NUCLEOTIDE SEQUENCE</scope>
    <source>
        <strain evidence="1">MSr11367</strain>
    </source>
</reference>
<keyword evidence="2" id="KW-1185">Reference proteome</keyword>
<dbReference type="GO" id="GO:0016829">
    <property type="term" value="F:lyase activity"/>
    <property type="evidence" value="ECO:0007669"/>
    <property type="project" value="UniProtKB-KW"/>
</dbReference>
<dbReference type="PANTHER" id="PTHR42905:SF16">
    <property type="entry name" value="CARBOXYPHOSPHONOENOLPYRUVATE PHOSPHONOMUTASE-LIKE PROTEIN (AFU_ORTHOLOGUE AFUA_5G07230)"/>
    <property type="match status" value="1"/>
</dbReference>
<proteinExistence type="predicted"/>
<dbReference type="InterPro" id="IPR015813">
    <property type="entry name" value="Pyrv/PenolPyrv_kinase-like_dom"/>
</dbReference>
<dbReference type="CDD" id="cd00377">
    <property type="entry name" value="ICL_PEPM"/>
    <property type="match status" value="1"/>
</dbReference>
<dbReference type="EMBL" id="CP089983">
    <property type="protein sequence ID" value="WXB05224.1"/>
    <property type="molecule type" value="Genomic_DNA"/>
</dbReference>
<sequence>MPQNIAATHAFRGLHDARTGFVMPNAWDAGSAIVLAEAGFSAIATTSAGVAFSLGRADHSVPQGATAVSKEEMFERIRQITAAVEVPVNGDLENGYGARPEAVAETIRLAIDAGLAGGNIEDYEHGALYDESLGAERIAAAREVIAKSGTSFVLTARTDGLLLDAPSSLSDAIRRANRYRLAGADCLFVPGVKDLGDIATMVREIDGPVNVVAGLTTTALTIADLRAAGVARVSLGGSFARAALGFLREGARELFERGTLHFAEKQISQRELNTLFAKHDR</sequence>